<keyword evidence="5" id="KW-0539">Nucleus</keyword>
<comment type="subcellular location">
    <subcellularLocation>
        <location evidence="1">Nucleus</location>
    </subcellularLocation>
</comment>
<evidence type="ECO:0000259" key="7">
    <source>
        <dbReference type="PROSITE" id="PS50863"/>
    </source>
</evidence>
<organism evidence="8 9">
    <name type="scientific">Spirodela intermedia</name>
    <name type="common">Intermediate duckweed</name>
    <dbReference type="NCBI Taxonomy" id="51605"/>
    <lineage>
        <taxon>Eukaryota</taxon>
        <taxon>Viridiplantae</taxon>
        <taxon>Streptophyta</taxon>
        <taxon>Embryophyta</taxon>
        <taxon>Tracheophyta</taxon>
        <taxon>Spermatophyta</taxon>
        <taxon>Magnoliopsida</taxon>
        <taxon>Liliopsida</taxon>
        <taxon>Araceae</taxon>
        <taxon>Lemnoideae</taxon>
        <taxon>Spirodela</taxon>
    </lineage>
</organism>
<dbReference type="GO" id="GO:0005634">
    <property type="term" value="C:nucleus"/>
    <property type="evidence" value="ECO:0007669"/>
    <property type="project" value="UniProtKB-SubCell"/>
</dbReference>
<evidence type="ECO:0000313" key="9">
    <source>
        <dbReference type="Proteomes" id="UP000663760"/>
    </source>
</evidence>
<keyword evidence="4" id="KW-0804">Transcription</keyword>
<evidence type="ECO:0000256" key="3">
    <source>
        <dbReference type="ARBA" id="ARBA00023125"/>
    </source>
</evidence>
<dbReference type="SUPFAM" id="SSF101936">
    <property type="entry name" value="DNA-binding pseudobarrel domain"/>
    <property type="match status" value="2"/>
</dbReference>
<proteinExistence type="predicted"/>
<dbReference type="InterPro" id="IPR015300">
    <property type="entry name" value="DNA-bd_pseudobarrel_sf"/>
</dbReference>
<evidence type="ECO:0000256" key="4">
    <source>
        <dbReference type="ARBA" id="ARBA00023163"/>
    </source>
</evidence>
<keyword evidence="2" id="KW-0805">Transcription regulation</keyword>
<dbReference type="SMART" id="SM01019">
    <property type="entry name" value="B3"/>
    <property type="match status" value="2"/>
</dbReference>
<name>A0A7I8KBB4_SPIIN</name>
<dbReference type="Pfam" id="PF02362">
    <property type="entry name" value="B3"/>
    <property type="match status" value="2"/>
</dbReference>
<accession>A0A7I8KBB4</accession>
<evidence type="ECO:0000256" key="2">
    <source>
        <dbReference type="ARBA" id="ARBA00023015"/>
    </source>
</evidence>
<feature type="domain" description="TF-B3" evidence="7">
    <location>
        <begin position="561"/>
        <end position="624"/>
    </location>
</feature>
<dbReference type="InterPro" id="IPR050655">
    <property type="entry name" value="Plant_B3_domain"/>
</dbReference>
<gene>
    <name evidence="8" type="ORF">SI8410_04005039</name>
</gene>
<dbReference type="PANTHER" id="PTHR31920">
    <property type="entry name" value="B3 DOMAIN-CONTAINING"/>
    <property type="match status" value="1"/>
</dbReference>
<dbReference type="Gene3D" id="2.40.330.10">
    <property type="entry name" value="DNA-binding pseudobarrel domain"/>
    <property type="match status" value="2"/>
</dbReference>
<reference evidence="8" key="1">
    <citation type="submission" date="2020-02" db="EMBL/GenBank/DDBJ databases">
        <authorList>
            <person name="Scholz U."/>
            <person name="Mascher M."/>
            <person name="Fiebig A."/>
        </authorList>
    </citation>
    <scope>NUCLEOTIDE SEQUENCE</scope>
</reference>
<dbReference type="OrthoDB" id="1666376at2759"/>
<evidence type="ECO:0000256" key="1">
    <source>
        <dbReference type="ARBA" id="ARBA00004123"/>
    </source>
</evidence>
<feature type="domain" description="TF-B3" evidence="7">
    <location>
        <begin position="62"/>
        <end position="138"/>
    </location>
</feature>
<evidence type="ECO:0000256" key="5">
    <source>
        <dbReference type="ARBA" id="ARBA00023242"/>
    </source>
</evidence>
<protein>
    <recommendedName>
        <fullName evidence="7">TF-B3 domain-containing protein</fullName>
    </recommendedName>
</protein>
<dbReference type="PANTHER" id="PTHR31920:SF122">
    <property type="entry name" value="B3 DOMAIN-CONTAINING PROTEIN REM23"/>
    <property type="match status" value="1"/>
</dbReference>
<feature type="region of interest" description="Disordered" evidence="6">
    <location>
        <begin position="180"/>
        <end position="212"/>
    </location>
</feature>
<dbReference type="Proteomes" id="UP000663760">
    <property type="component" value="Chromosome 4"/>
</dbReference>
<dbReference type="AlphaFoldDB" id="A0A7I8KBB4"/>
<keyword evidence="3" id="KW-0238">DNA-binding</keyword>
<dbReference type="InterPro" id="IPR003340">
    <property type="entry name" value="B3_DNA-bd"/>
</dbReference>
<dbReference type="PROSITE" id="PS50863">
    <property type="entry name" value="B3"/>
    <property type="match status" value="2"/>
</dbReference>
<evidence type="ECO:0000313" key="8">
    <source>
        <dbReference type="EMBL" id="CAA7394378.1"/>
    </source>
</evidence>
<dbReference type="GO" id="GO:0003677">
    <property type="term" value="F:DNA binding"/>
    <property type="evidence" value="ECO:0007669"/>
    <property type="project" value="UniProtKB-KW"/>
</dbReference>
<dbReference type="CDD" id="cd10017">
    <property type="entry name" value="B3_DNA"/>
    <property type="match status" value="2"/>
</dbReference>
<keyword evidence="9" id="KW-1185">Reference proteome</keyword>
<evidence type="ECO:0000256" key="6">
    <source>
        <dbReference type="SAM" id="MobiDB-lite"/>
    </source>
</evidence>
<sequence>MKIYDPSPTFPQVFPSTRMNMEGNIACSSIWVCRPHQIPTIMLVLLCIHPRVAFLMYFYSTVPPKFARLWGDLLDETAHLEDSDGRRWQVKVSKMDGCLAFGKGWDVFVLQHSIVVGEMLVFKYAEVSTFIVQIFGKSACERRHFRPIIHDDRSKSLVHCSSRRKRLASEWLLGLHGNAKKPDESAANCCGKPEDSGGRGTPNRAIPSKPTEHQTAAAIDYNEIACIFISDDENVEEEKRRGPHKSSRQKTAAEISNSEYFQTKGTTIADDRSTRVESQRNLIMELPISRVSNWGGAPPKERGLNASEDCNLRKTIGANNAIGSEWMPSLGRSKSEEANQYCYDTHVYQFLVDGQGTCHIVHNSIFDPGSHGNNIGLSKDDVNGIQKSKLCSSSTIKRISSPHDIAPKKLSTSPTLCGGREEYSAKTDQINGKNDAQNAHLEALCQNAEARPAGDNASVVRDHPEDITEVVPLQEEKLGGSSCEYGVKGDAIVKEDEKLKPSLEEAVLKEVKIEILSEDEPLAANPPPFSFSLVVDTLTCHELPDPIPSILGRKKLERKVVPLRDPDMRIWPVVYLESFRFLGFLGGWEAFVVGNGIREGDTCHFEMVDFKVQPVLQIALGIRLIWVGKV</sequence>
<dbReference type="EMBL" id="LR746267">
    <property type="protein sequence ID" value="CAA7394378.1"/>
    <property type="molecule type" value="Genomic_DNA"/>
</dbReference>